<dbReference type="PATRIC" id="fig|1299321.3.peg.3707"/>
<dbReference type="EMBL" id="JAOJ01000002">
    <property type="protein sequence ID" value="EUA69442.1"/>
    <property type="molecule type" value="Genomic_DNA"/>
</dbReference>
<gene>
    <name evidence="2" type="ORF">I540_3854</name>
</gene>
<comment type="caution">
    <text evidence="2">The sequence shown here is derived from an EMBL/GenBank/DDBJ whole genome shotgun (WGS) entry which is preliminary data.</text>
</comment>
<proteinExistence type="predicted"/>
<accession>X8DLC4</accession>
<dbReference type="AlphaFoldDB" id="X8DLC4"/>
<protein>
    <submittedName>
        <fullName evidence="2">Uncharacterized protein</fullName>
    </submittedName>
</protein>
<evidence type="ECO:0000256" key="1">
    <source>
        <dbReference type="SAM" id="MobiDB-lite"/>
    </source>
</evidence>
<name>X8DLC4_9MYCO</name>
<sequence>MLVVIEQVQRRQCPAGINAHDRPSRQLSAQPAEDNWSTSRYPHRRSTSHPAGTAILIELRCSQAVQPFDRHRNVEFVAVRHRRLHPARRFSGAPESMGIWWWNARHSGPEQAVGQRATPHFHRERPCLDPVSAHARPLVGNEICDTRTAARDSYPVG</sequence>
<evidence type="ECO:0000313" key="2">
    <source>
        <dbReference type="EMBL" id="EUA69442.1"/>
    </source>
</evidence>
<feature type="region of interest" description="Disordered" evidence="1">
    <location>
        <begin position="15"/>
        <end position="48"/>
    </location>
</feature>
<organism evidence="2 3">
    <name type="scientific">Mycobacteroides abscessus subsp. bolletii 1513</name>
    <dbReference type="NCBI Taxonomy" id="1299321"/>
    <lineage>
        <taxon>Bacteria</taxon>
        <taxon>Bacillati</taxon>
        <taxon>Actinomycetota</taxon>
        <taxon>Actinomycetes</taxon>
        <taxon>Mycobacteriales</taxon>
        <taxon>Mycobacteriaceae</taxon>
        <taxon>Mycobacteroides</taxon>
        <taxon>Mycobacteroides abscessus</taxon>
    </lineage>
</organism>
<dbReference type="Proteomes" id="UP000023351">
    <property type="component" value="Unassembled WGS sequence"/>
</dbReference>
<evidence type="ECO:0000313" key="3">
    <source>
        <dbReference type="Proteomes" id="UP000023351"/>
    </source>
</evidence>
<reference evidence="2 3" key="1">
    <citation type="submission" date="2013-12" db="EMBL/GenBank/DDBJ databases">
        <authorList>
            <person name="Zelazny A."/>
            <person name="Olivier K."/>
            <person name="Holland S."/>
            <person name="Lenaerts A."/>
            <person name="Ordway D."/>
            <person name="DeGroote M.A."/>
            <person name="Parker T."/>
            <person name="Sizemore C."/>
            <person name="Tallon L.J."/>
            <person name="Sadzewicz L.K."/>
            <person name="Sengamalay N."/>
            <person name="Fraser C.M."/>
            <person name="Hine E."/>
            <person name="Shefchek K.A."/>
            <person name="Das S.P."/>
            <person name="Tettelin H."/>
        </authorList>
    </citation>
    <scope>NUCLEOTIDE SEQUENCE [LARGE SCALE GENOMIC DNA]</scope>
    <source>
        <strain evidence="2 3">1513</strain>
    </source>
</reference>
<feature type="compositionally biased region" description="Polar residues" evidence="1">
    <location>
        <begin position="25"/>
        <end position="40"/>
    </location>
</feature>